<dbReference type="Proteomes" id="UP000594402">
    <property type="component" value="Segment"/>
</dbReference>
<name>A0A7S5FQ93_9CAUD</name>
<accession>A0A7S5FQ93</accession>
<gene>
    <name evidence="1" type="ORF">DSS3VP1_00010</name>
</gene>
<dbReference type="EMBL" id="MN602266">
    <property type="protein sequence ID" value="QGH74579.1"/>
    <property type="molecule type" value="Genomic_DNA"/>
</dbReference>
<sequence>MFVFPEPDAKENWPHNQDYVNTSCSGCGKPYCGPKRAPKCWCCLDATTKEWWHEQIRNVYQ</sequence>
<reference evidence="1 2" key="1">
    <citation type="submission" date="2019-10" db="EMBL/GenBank/DDBJ databases">
        <title>Isolation and characterisation of a new family of globally distributed lytic roseophage, the Naomivirus.</title>
        <authorList>
            <person name="Rihtman B."/>
            <person name="Puxty R.J."/>
            <person name="Hapeshi A."/>
            <person name="Zhan Y."/>
            <person name="Michinevski S."/>
            <person name="Waterfield N.R."/>
            <person name="Chen F."/>
            <person name="Millard A.D."/>
            <person name="Scanlan D.J."/>
            <person name="Chen Y."/>
        </authorList>
    </citation>
    <scope>NUCLEOTIDE SEQUENCE [LARGE SCALE GENOMIC DNA]</scope>
</reference>
<keyword evidence="2" id="KW-1185">Reference proteome</keyword>
<evidence type="ECO:0000313" key="1">
    <source>
        <dbReference type="EMBL" id="QGH74579.1"/>
    </source>
</evidence>
<evidence type="ECO:0000313" key="2">
    <source>
        <dbReference type="Proteomes" id="UP000594402"/>
    </source>
</evidence>
<organism evidence="1 2">
    <name type="scientific">Bacteriophage DSS3_VP1</name>
    <dbReference type="NCBI Taxonomy" id="2664196"/>
    <lineage>
        <taxon>Viruses</taxon>
        <taxon>Duplodnaviria</taxon>
        <taxon>Heunggongvirae</taxon>
        <taxon>Uroviricota</taxon>
        <taxon>Caudoviricetes</taxon>
        <taxon>Naomviridae</taxon>
        <taxon>Noahvirus</taxon>
        <taxon>Noahvirus arc</taxon>
    </lineage>
</organism>
<protein>
    <submittedName>
        <fullName evidence="1">Uncharacterized protein</fullName>
    </submittedName>
</protein>
<proteinExistence type="predicted"/>